<keyword evidence="9 15" id="KW-0560">Oxidoreductase</keyword>
<evidence type="ECO:0000256" key="14">
    <source>
        <dbReference type="PIRSR" id="PIRSR602401-1"/>
    </source>
</evidence>
<evidence type="ECO:0000256" key="9">
    <source>
        <dbReference type="ARBA" id="ARBA00023002"/>
    </source>
</evidence>
<evidence type="ECO:0008006" key="18">
    <source>
        <dbReference type="Google" id="ProtNLM"/>
    </source>
</evidence>
<dbReference type="Gene3D" id="1.10.630.10">
    <property type="entry name" value="Cytochrome P450"/>
    <property type="match status" value="1"/>
</dbReference>
<evidence type="ECO:0000256" key="13">
    <source>
        <dbReference type="ARBA" id="ARBA00023180"/>
    </source>
</evidence>
<evidence type="ECO:0000256" key="8">
    <source>
        <dbReference type="ARBA" id="ARBA00022989"/>
    </source>
</evidence>
<feature type="binding site" description="axial binding residue" evidence="14">
    <location>
        <position position="443"/>
    </location>
    <ligand>
        <name>heme</name>
        <dbReference type="ChEBI" id="CHEBI:30413"/>
    </ligand>
    <ligandPart>
        <name>Fe</name>
        <dbReference type="ChEBI" id="CHEBI:18248"/>
    </ligandPart>
</feature>
<dbReference type="CDD" id="cd11065">
    <property type="entry name" value="CYP64-like"/>
    <property type="match status" value="1"/>
</dbReference>
<dbReference type="SUPFAM" id="SSF48264">
    <property type="entry name" value="Cytochrome P450"/>
    <property type="match status" value="1"/>
</dbReference>
<dbReference type="InterPro" id="IPR050364">
    <property type="entry name" value="Cytochrome_P450_fung"/>
</dbReference>
<dbReference type="PANTHER" id="PTHR46300">
    <property type="entry name" value="P450, PUTATIVE (EUROFUNG)-RELATED-RELATED"/>
    <property type="match status" value="1"/>
</dbReference>
<evidence type="ECO:0000256" key="3">
    <source>
        <dbReference type="ARBA" id="ARBA00005179"/>
    </source>
</evidence>
<dbReference type="AlphaFoldDB" id="A0AAW0DI64"/>
<dbReference type="PRINTS" id="PR00463">
    <property type="entry name" value="EP450I"/>
</dbReference>
<dbReference type="EMBL" id="JAYKXP010000012">
    <property type="protein sequence ID" value="KAK7051589.1"/>
    <property type="molecule type" value="Genomic_DNA"/>
</dbReference>
<evidence type="ECO:0000256" key="10">
    <source>
        <dbReference type="ARBA" id="ARBA00023004"/>
    </source>
</evidence>
<dbReference type="PRINTS" id="PR00385">
    <property type="entry name" value="P450"/>
</dbReference>
<keyword evidence="5 14" id="KW-0349">Heme</keyword>
<evidence type="ECO:0000256" key="4">
    <source>
        <dbReference type="ARBA" id="ARBA00010617"/>
    </source>
</evidence>
<dbReference type="Pfam" id="PF00067">
    <property type="entry name" value="p450"/>
    <property type="match status" value="1"/>
</dbReference>
<dbReference type="GO" id="GO:0016705">
    <property type="term" value="F:oxidoreductase activity, acting on paired donors, with incorporation or reduction of molecular oxygen"/>
    <property type="evidence" value="ECO:0007669"/>
    <property type="project" value="InterPro"/>
</dbReference>
<keyword evidence="11 15" id="KW-0503">Monooxygenase</keyword>
<gene>
    <name evidence="16" type="ORF">VNI00_004568</name>
</gene>
<evidence type="ECO:0000256" key="6">
    <source>
        <dbReference type="ARBA" id="ARBA00022692"/>
    </source>
</evidence>
<evidence type="ECO:0000256" key="11">
    <source>
        <dbReference type="ARBA" id="ARBA00023033"/>
    </source>
</evidence>
<comment type="similarity">
    <text evidence="4 15">Belongs to the cytochrome P450 family.</text>
</comment>
<reference evidence="16 17" key="1">
    <citation type="submission" date="2024-01" db="EMBL/GenBank/DDBJ databases">
        <title>A draft genome for a cacao thread blight-causing isolate of Paramarasmius palmivorus.</title>
        <authorList>
            <person name="Baruah I.K."/>
            <person name="Bukari Y."/>
            <person name="Amoako-Attah I."/>
            <person name="Meinhardt L.W."/>
            <person name="Bailey B.A."/>
            <person name="Cohen S.P."/>
        </authorList>
    </citation>
    <scope>NUCLEOTIDE SEQUENCE [LARGE SCALE GENOMIC DNA]</scope>
    <source>
        <strain evidence="16 17">GH-12</strain>
    </source>
</reference>
<evidence type="ECO:0000256" key="1">
    <source>
        <dbReference type="ARBA" id="ARBA00001971"/>
    </source>
</evidence>
<dbReference type="GO" id="GO:0016020">
    <property type="term" value="C:membrane"/>
    <property type="evidence" value="ECO:0007669"/>
    <property type="project" value="UniProtKB-SubCell"/>
</dbReference>
<name>A0AAW0DI64_9AGAR</name>
<dbReference type="InterPro" id="IPR036396">
    <property type="entry name" value="Cyt_P450_sf"/>
</dbReference>
<keyword evidence="7 14" id="KW-0479">Metal-binding</keyword>
<dbReference type="InterPro" id="IPR017972">
    <property type="entry name" value="Cyt_P450_CS"/>
</dbReference>
<dbReference type="GO" id="GO:0005506">
    <property type="term" value="F:iron ion binding"/>
    <property type="evidence" value="ECO:0007669"/>
    <property type="project" value="InterPro"/>
</dbReference>
<evidence type="ECO:0000313" key="16">
    <source>
        <dbReference type="EMBL" id="KAK7051589.1"/>
    </source>
</evidence>
<comment type="caution">
    <text evidence="16">The sequence shown here is derived from an EMBL/GenBank/DDBJ whole genome shotgun (WGS) entry which is preliminary data.</text>
</comment>
<keyword evidence="13" id="KW-0325">Glycoprotein</keyword>
<dbReference type="PANTHER" id="PTHR46300:SF2">
    <property type="entry name" value="CYTOCHROME P450 MONOOXYGENASE ALNH-RELATED"/>
    <property type="match status" value="1"/>
</dbReference>
<proteinExistence type="inferred from homology"/>
<evidence type="ECO:0000256" key="5">
    <source>
        <dbReference type="ARBA" id="ARBA00022617"/>
    </source>
</evidence>
<dbReference type="GO" id="GO:0020037">
    <property type="term" value="F:heme binding"/>
    <property type="evidence" value="ECO:0007669"/>
    <property type="project" value="InterPro"/>
</dbReference>
<accession>A0AAW0DI64</accession>
<comment type="cofactor">
    <cofactor evidence="1 14">
        <name>heme</name>
        <dbReference type="ChEBI" id="CHEBI:30413"/>
    </cofactor>
</comment>
<evidence type="ECO:0000256" key="7">
    <source>
        <dbReference type="ARBA" id="ARBA00022723"/>
    </source>
</evidence>
<dbReference type="InterPro" id="IPR001128">
    <property type="entry name" value="Cyt_P450"/>
</dbReference>
<dbReference type="InterPro" id="IPR002401">
    <property type="entry name" value="Cyt_P450_E_grp-I"/>
</dbReference>
<evidence type="ECO:0000313" key="17">
    <source>
        <dbReference type="Proteomes" id="UP001383192"/>
    </source>
</evidence>
<sequence>MESTSYLALTAILLYSVWKLFKIAAREPFLPPGPPGVPILGNILEFPKHSAYSNDPVKVYLVYGFGEWAKQYGGIYSLKLGYKTAIVLNDINAVRELLDKRSGTTIDRPLSLAAELVMDGVHMAFGRYDMPWRGQRKIAGIILSPNSVQQNHPIQRAEAIQVLHDFLETPADFFEHIFRYSNSVIMSVLWGKRYPRHNTKEALEIHEAGHIWSQIAAPGAIPPLDILPFLNYIPERWAKWKRLVKDLREKQRKTHLALFDECERRMKSGEGNGSYMEEVLRRQEEFGLSREVLGYMGTVLIEGGSDTTAAVLQSLLLFLTAHPEVQRKAQAELDRVVGNQRLPVLEDFDNLPYLQAIIKETHRIRPIAPIAIPHATTQPEQYGGYTIPQGAAIFSNTYGILHDPDPETFNPERFLLTEHGTKPGVDDSGFRANLVFGFGRRICPGIHLARNSLALNTMNLLWAFKYELAKDPVTGKEMPVDLWGYKQGHTLIPKPFKCHIVPRGEYVKEIVEREFRGATDLFVKYERDLAPEDKEWVERVRERW</sequence>
<dbReference type="Proteomes" id="UP001383192">
    <property type="component" value="Unassembled WGS sequence"/>
</dbReference>
<evidence type="ECO:0000256" key="2">
    <source>
        <dbReference type="ARBA" id="ARBA00004167"/>
    </source>
</evidence>
<evidence type="ECO:0000256" key="15">
    <source>
        <dbReference type="RuleBase" id="RU000461"/>
    </source>
</evidence>
<keyword evidence="12" id="KW-0472">Membrane</keyword>
<organism evidence="16 17">
    <name type="scientific">Paramarasmius palmivorus</name>
    <dbReference type="NCBI Taxonomy" id="297713"/>
    <lineage>
        <taxon>Eukaryota</taxon>
        <taxon>Fungi</taxon>
        <taxon>Dikarya</taxon>
        <taxon>Basidiomycota</taxon>
        <taxon>Agaricomycotina</taxon>
        <taxon>Agaricomycetes</taxon>
        <taxon>Agaricomycetidae</taxon>
        <taxon>Agaricales</taxon>
        <taxon>Marasmiineae</taxon>
        <taxon>Marasmiaceae</taxon>
        <taxon>Paramarasmius</taxon>
    </lineage>
</organism>
<comment type="subcellular location">
    <subcellularLocation>
        <location evidence="2">Membrane</location>
        <topology evidence="2">Single-pass membrane protein</topology>
    </subcellularLocation>
</comment>
<keyword evidence="8" id="KW-1133">Transmembrane helix</keyword>
<comment type="pathway">
    <text evidence="3">Secondary metabolite biosynthesis.</text>
</comment>
<keyword evidence="10 14" id="KW-0408">Iron</keyword>
<evidence type="ECO:0000256" key="12">
    <source>
        <dbReference type="ARBA" id="ARBA00023136"/>
    </source>
</evidence>
<keyword evidence="17" id="KW-1185">Reference proteome</keyword>
<dbReference type="GO" id="GO:0004497">
    <property type="term" value="F:monooxygenase activity"/>
    <property type="evidence" value="ECO:0007669"/>
    <property type="project" value="UniProtKB-KW"/>
</dbReference>
<keyword evidence="6" id="KW-0812">Transmembrane</keyword>
<protein>
    <recommendedName>
        <fullName evidence="18">Cytochrome P450</fullName>
    </recommendedName>
</protein>
<dbReference type="PROSITE" id="PS00086">
    <property type="entry name" value="CYTOCHROME_P450"/>
    <property type="match status" value="1"/>
</dbReference>